<accession>A0A6C0IZP6</accession>
<proteinExistence type="predicted"/>
<name>A0A6C0IZP6_9ZZZZ</name>
<evidence type="ECO:0000313" key="1">
    <source>
        <dbReference type="EMBL" id="QHT97177.1"/>
    </source>
</evidence>
<dbReference type="AlphaFoldDB" id="A0A6C0IZP6"/>
<dbReference type="EMBL" id="MN740273">
    <property type="protein sequence ID" value="QHT97177.1"/>
    <property type="molecule type" value="Genomic_DNA"/>
</dbReference>
<reference evidence="1" key="1">
    <citation type="journal article" date="2020" name="Nature">
        <title>Giant virus diversity and host interactions through global metagenomics.</title>
        <authorList>
            <person name="Schulz F."/>
            <person name="Roux S."/>
            <person name="Paez-Espino D."/>
            <person name="Jungbluth S."/>
            <person name="Walsh D.A."/>
            <person name="Denef V.J."/>
            <person name="McMahon K.D."/>
            <person name="Konstantinidis K.T."/>
            <person name="Eloe-Fadrosh E.A."/>
            <person name="Kyrpides N.C."/>
            <person name="Woyke T."/>
        </authorList>
    </citation>
    <scope>NUCLEOTIDE SEQUENCE</scope>
    <source>
        <strain evidence="1">GVMAG-M-3300025138-11</strain>
    </source>
</reference>
<sequence length="80" mass="9692">MNNLDNDLIRNIISVKRKTELQRLDKNINNWAIENKKDIDRLFKYLLKSLDNNNLDINVELKILYRDFVKFTYIKSTTFI</sequence>
<organism evidence="1">
    <name type="scientific">viral metagenome</name>
    <dbReference type="NCBI Taxonomy" id="1070528"/>
    <lineage>
        <taxon>unclassified sequences</taxon>
        <taxon>metagenomes</taxon>
        <taxon>organismal metagenomes</taxon>
    </lineage>
</organism>
<protein>
    <submittedName>
        <fullName evidence="1">Uncharacterized protein</fullName>
    </submittedName>
</protein>